<sequence>MYFRFLEIAFLIGFSEMPSIKAQNVSLRFRVYDNADGMISPKGAGQISTTQGAKRWVNALKGVSFDLSDGKRLGLIGRNGSGKSTLLKAIAGLLPVTSGHIDVDGEISALIDIAHGMRIEATGERNIILRGMIAGLSKADAKARVLEIAAFAELEDYIRMPVRTYSSGMAMRLNFAIATAFEPDILIVDEWLGAGDRIFQQKAQKRMHSLVDRSGALVLASHDLALIEHQTDEALWLDAGRVEAAGASGDVVSQYMKATR</sequence>
<evidence type="ECO:0000313" key="6">
    <source>
        <dbReference type="EMBL" id="MEE2525855.1"/>
    </source>
</evidence>
<dbReference type="SUPFAM" id="SSF52540">
    <property type="entry name" value="P-loop containing nucleoside triphosphate hydrolases"/>
    <property type="match status" value="1"/>
</dbReference>
<dbReference type="PROSITE" id="PS00211">
    <property type="entry name" value="ABC_TRANSPORTER_1"/>
    <property type="match status" value="1"/>
</dbReference>
<dbReference type="SMART" id="SM00382">
    <property type="entry name" value="AAA"/>
    <property type="match status" value="1"/>
</dbReference>
<evidence type="ECO:0000259" key="5">
    <source>
        <dbReference type="PROSITE" id="PS50893"/>
    </source>
</evidence>
<dbReference type="InterPro" id="IPR050683">
    <property type="entry name" value="Bact_Polysacc_Export_ATP-bd"/>
</dbReference>
<dbReference type="Gene3D" id="3.40.50.300">
    <property type="entry name" value="P-loop containing nucleotide triphosphate hydrolases"/>
    <property type="match status" value="1"/>
</dbReference>
<keyword evidence="7" id="KW-1185">Reference proteome</keyword>
<keyword evidence="4 6" id="KW-0067">ATP-binding</keyword>
<dbReference type="PANTHER" id="PTHR46743">
    <property type="entry name" value="TEICHOIC ACIDS EXPORT ATP-BINDING PROTEIN TAGH"/>
    <property type="match status" value="1"/>
</dbReference>
<dbReference type="GO" id="GO:0005524">
    <property type="term" value="F:ATP binding"/>
    <property type="evidence" value="ECO:0007669"/>
    <property type="project" value="UniProtKB-KW"/>
</dbReference>
<comment type="similarity">
    <text evidence="1">Belongs to the ABC transporter superfamily.</text>
</comment>
<dbReference type="PANTHER" id="PTHR46743:SF2">
    <property type="entry name" value="TEICHOIC ACIDS EXPORT ATP-BINDING PROTEIN TAGH"/>
    <property type="match status" value="1"/>
</dbReference>
<accession>A0ABU7LPN2</accession>
<dbReference type="Pfam" id="PF00005">
    <property type="entry name" value="ABC_tran"/>
    <property type="match status" value="1"/>
</dbReference>
<keyword evidence="2" id="KW-0813">Transport</keyword>
<comment type="caution">
    <text evidence="6">The sequence shown here is derived from an EMBL/GenBank/DDBJ whole genome shotgun (WGS) entry which is preliminary data.</text>
</comment>
<dbReference type="InterPro" id="IPR015860">
    <property type="entry name" value="ABC_transpr_TagH-like"/>
</dbReference>
<dbReference type="PROSITE" id="PS50893">
    <property type="entry name" value="ABC_TRANSPORTER_2"/>
    <property type="match status" value="1"/>
</dbReference>
<evidence type="ECO:0000256" key="3">
    <source>
        <dbReference type="ARBA" id="ARBA00022741"/>
    </source>
</evidence>
<organism evidence="6 7">
    <name type="scientific">Hyphobacterium lacteum</name>
    <dbReference type="NCBI Taxonomy" id="3116575"/>
    <lineage>
        <taxon>Bacteria</taxon>
        <taxon>Pseudomonadati</taxon>
        <taxon>Pseudomonadota</taxon>
        <taxon>Alphaproteobacteria</taxon>
        <taxon>Maricaulales</taxon>
        <taxon>Maricaulaceae</taxon>
        <taxon>Hyphobacterium</taxon>
    </lineage>
</organism>
<dbReference type="InterPro" id="IPR027417">
    <property type="entry name" value="P-loop_NTPase"/>
</dbReference>
<dbReference type="RefSeq" id="WP_330198516.1">
    <property type="nucleotide sequence ID" value="NZ_JAZDRP010000003.1"/>
</dbReference>
<feature type="domain" description="ABC transporter" evidence="5">
    <location>
        <begin position="20"/>
        <end position="260"/>
    </location>
</feature>
<evidence type="ECO:0000256" key="4">
    <source>
        <dbReference type="ARBA" id="ARBA00022840"/>
    </source>
</evidence>
<evidence type="ECO:0000256" key="2">
    <source>
        <dbReference type="ARBA" id="ARBA00022448"/>
    </source>
</evidence>
<dbReference type="EMBL" id="JAZDRP010000003">
    <property type="protein sequence ID" value="MEE2525855.1"/>
    <property type="molecule type" value="Genomic_DNA"/>
</dbReference>
<evidence type="ECO:0000313" key="7">
    <source>
        <dbReference type="Proteomes" id="UP001354971"/>
    </source>
</evidence>
<dbReference type="InterPro" id="IPR017871">
    <property type="entry name" value="ABC_transporter-like_CS"/>
</dbReference>
<keyword evidence="3" id="KW-0547">Nucleotide-binding</keyword>
<reference evidence="6 7" key="1">
    <citation type="submission" date="2024-01" db="EMBL/GenBank/DDBJ databases">
        <title>Hyphobacterium bacterium isolated from marine sediment.</title>
        <authorList>
            <person name="Zhao S."/>
        </authorList>
    </citation>
    <scope>NUCLEOTIDE SEQUENCE [LARGE SCALE GENOMIC DNA]</scope>
    <source>
        <strain evidence="7">HN65</strain>
    </source>
</reference>
<dbReference type="InterPro" id="IPR003593">
    <property type="entry name" value="AAA+_ATPase"/>
</dbReference>
<evidence type="ECO:0000256" key="1">
    <source>
        <dbReference type="ARBA" id="ARBA00005417"/>
    </source>
</evidence>
<dbReference type="Proteomes" id="UP001354971">
    <property type="component" value="Unassembled WGS sequence"/>
</dbReference>
<dbReference type="InterPro" id="IPR003439">
    <property type="entry name" value="ABC_transporter-like_ATP-bd"/>
</dbReference>
<name>A0ABU7LPN2_9PROT</name>
<proteinExistence type="inferred from homology"/>
<dbReference type="CDD" id="cd03220">
    <property type="entry name" value="ABC_KpsT_Wzt"/>
    <property type="match status" value="1"/>
</dbReference>
<gene>
    <name evidence="6" type="ORF">V0U79_05710</name>
</gene>
<protein>
    <submittedName>
        <fullName evidence="6">ABC transporter ATP-binding protein</fullName>
    </submittedName>
</protein>